<dbReference type="Proteomes" id="UP000264310">
    <property type="component" value="Unassembled WGS sequence"/>
</dbReference>
<organism evidence="1 2">
    <name type="scientific">Fulvimarina endophytica</name>
    <dbReference type="NCBI Taxonomy" id="2293836"/>
    <lineage>
        <taxon>Bacteria</taxon>
        <taxon>Pseudomonadati</taxon>
        <taxon>Pseudomonadota</taxon>
        <taxon>Alphaproteobacteria</taxon>
        <taxon>Hyphomicrobiales</taxon>
        <taxon>Aurantimonadaceae</taxon>
        <taxon>Fulvimarina</taxon>
    </lineage>
</organism>
<evidence type="ECO:0000313" key="1">
    <source>
        <dbReference type="EMBL" id="RFC63630.1"/>
    </source>
</evidence>
<accession>A0A371X326</accession>
<dbReference type="OrthoDB" id="983097at2"/>
<evidence type="ECO:0000313" key="2">
    <source>
        <dbReference type="Proteomes" id="UP000264310"/>
    </source>
</evidence>
<gene>
    <name evidence="1" type="ORF">DYI37_11540</name>
</gene>
<comment type="caution">
    <text evidence="1">The sequence shown here is derived from an EMBL/GenBank/DDBJ whole genome shotgun (WGS) entry which is preliminary data.</text>
</comment>
<dbReference type="AlphaFoldDB" id="A0A371X326"/>
<protein>
    <submittedName>
        <fullName evidence="1">Uncharacterized protein</fullName>
    </submittedName>
</protein>
<name>A0A371X326_9HYPH</name>
<dbReference type="RefSeq" id="WP_116683360.1">
    <property type="nucleotide sequence ID" value="NZ_QURL01000004.1"/>
</dbReference>
<keyword evidence="2" id="KW-1185">Reference proteome</keyword>
<sequence length="74" mass="8421">MVSTLSLRSQIAEVCREIEQRRKTYPRLVSNGSMRQGVAELHIANMQAVLRTLRWLEQNEATVRDAVAKAGEPR</sequence>
<dbReference type="EMBL" id="QURL01000004">
    <property type="protein sequence ID" value="RFC63630.1"/>
    <property type="molecule type" value="Genomic_DNA"/>
</dbReference>
<reference evidence="1 2" key="1">
    <citation type="submission" date="2018-08" db="EMBL/GenBank/DDBJ databases">
        <title>Fulvimarina sp. 85, whole genome shotgun sequence.</title>
        <authorList>
            <person name="Tuo L."/>
        </authorList>
    </citation>
    <scope>NUCLEOTIDE SEQUENCE [LARGE SCALE GENOMIC DNA]</scope>
    <source>
        <strain evidence="1 2">85</strain>
    </source>
</reference>
<proteinExistence type="predicted"/>